<dbReference type="GO" id="GO:0016740">
    <property type="term" value="F:transferase activity"/>
    <property type="evidence" value="ECO:0007669"/>
    <property type="project" value="UniProtKB-KW"/>
</dbReference>
<evidence type="ECO:0000259" key="2">
    <source>
        <dbReference type="Pfam" id="PF00535"/>
    </source>
</evidence>
<dbReference type="OrthoDB" id="9812302at2"/>
<comment type="caution">
    <text evidence="4">The sequence shown here is derived from an EMBL/GenBank/DDBJ whole genome shotgun (WGS) entry which is preliminary data.</text>
</comment>
<name>A0A135L4M1_9BACI</name>
<dbReference type="Gene3D" id="3.90.550.10">
    <property type="entry name" value="Spore Coat Polysaccharide Biosynthesis Protein SpsA, Chain A"/>
    <property type="match status" value="1"/>
</dbReference>
<evidence type="ECO:0000259" key="3">
    <source>
        <dbReference type="Pfam" id="PF02709"/>
    </source>
</evidence>
<evidence type="ECO:0000313" key="4">
    <source>
        <dbReference type="EMBL" id="KXG43906.1"/>
    </source>
</evidence>
<dbReference type="PANTHER" id="PTHR43685">
    <property type="entry name" value="GLYCOSYLTRANSFERASE"/>
    <property type="match status" value="1"/>
</dbReference>
<dbReference type="SUPFAM" id="SSF53448">
    <property type="entry name" value="Nucleotide-diphospho-sugar transferases"/>
    <property type="match status" value="1"/>
</dbReference>
<evidence type="ECO:0000256" key="1">
    <source>
        <dbReference type="ARBA" id="ARBA00022679"/>
    </source>
</evidence>
<dbReference type="InterPro" id="IPR050834">
    <property type="entry name" value="Glycosyltransf_2"/>
</dbReference>
<keyword evidence="5" id="KW-1185">Reference proteome</keyword>
<dbReference type="InterPro" id="IPR029044">
    <property type="entry name" value="Nucleotide-diphossugar_trans"/>
</dbReference>
<evidence type="ECO:0000313" key="5">
    <source>
        <dbReference type="Proteomes" id="UP000070352"/>
    </source>
</evidence>
<organism evidence="4 5">
    <name type="scientific">Tepidibacillus decaturensis</name>
    <dbReference type="NCBI Taxonomy" id="1413211"/>
    <lineage>
        <taxon>Bacteria</taxon>
        <taxon>Bacillati</taxon>
        <taxon>Bacillota</taxon>
        <taxon>Bacilli</taxon>
        <taxon>Bacillales</taxon>
        <taxon>Bacillaceae</taxon>
        <taxon>Tepidibacillus</taxon>
    </lineage>
</organism>
<dbReference type="STRING" id="1413211.U473_07720"/>
<dbReference type="EMBL" id="LSKU01000001">
    <property type="protein sequence ID" value="KXG43906.1"/>
    <property type="molecule type" value="Genomic_DNA"/>
</dbReference>
<proteinExistence type="predicted"/>
<dbReference type="Pfam" id="PF02709">
    <property type="entry name" value="Glyco_transf_7C"/>
    <property type="match status" value="1"/>
</dbReference>
<reference evidence="4 5" key="1">
    <citation type="submission" date="2016-02" db="EMBL/GenBank/DDBJ databases">
        <title>Draft Genome for Tepidibacillus decaturensis nov. sp. Strain Z9, an Anaerobic, Moderately Thermophilic and Heterotrophic Bacterium from Deep Subsurface of the Illinois Basin, USA.</title>
        <authorList>
            <person name="Dong Y."/>
            <person name="Chang J.Y."/>
            <person name="Sanford R."/>
            <person name="Fouke B.W."/>
        </authorList>
    </citation>
    <scope>NUCLEOTIDE SEQUENCE [LARGE SCALE GENOMIC DNA]</scope>
    <source>
        <strain evidence="4 5">Z9</strain>
    </source>
</reference>
<keyword evidence="1" id="KW-0808">Transferase</keyword>
<dbReference type="InterPro" id="IPR001173">
    <property type="entry name" value="Glyco_trans_2-like"/>
</dbReference>
<sequence length="413" mass="48362">MSIEVSVIMISHNKYPQNLLTLYSFQNQTYDPEKFEVIFVDDSSTDQTTTLSNLETPFTFKYVRSKHNVGRSRAKNIGIQHASGKILIFLDVEMLVDPDFIEHHIHLHQTEENLVISCTNQQKIVYTVLDPKFNEKQIKRFYSMIKTKPKLLRKWKLSLSNHTKNMHLLLRYIKRIKRPVPLLGKQGIQSLFFHQLAYPDPTFPTIIRDYGPWLNGFHLPWIFCITRAVSFRKTLLDQVGYFNEEFAGWGSEDNELGYRLYKAGATFYDAPQIATYHQEHPYILTERKKEMIGNIVKFQQIHPDIDVAVISLPFIGKGSFVKASQVLHEYRTLSNQYPEQNKTFRDTLKKGLQAALKMFLENRSLVNLSEFVGLKDDEKWKETVLSELKILRSDDRFKRLVKVFDELFGDIEN</sequence>
<dbReference type="RefSeq" id="WP_068724996.1">
    <property type="nucleotide sequence ID" value="NZ_LSKU01000001.1"/>
</dbReference>
<gene>
    <name evidence="4" type="ORF">U473_07720</name>
</gene>
<protein>
    <recommendedName>
        <fullName evidence="6">Glycosyltransferase 2-like domain-containing protein</fullName>
    </recommendedName>
</protein>
<dbReference type="PANTHER" id="PTHR43685:SF2">
    <property type="entry name" value="GLYCOSYLTRANSFERASE 2-LIKE DOMAIN-CONTAINING PROTEIN"/>
    <property type="match status" value="1"/>
</dbReference>
<dbReference type="CDD" id="cd00761">
    <property type="entry name" value="Glyco_tranf_GTA_type"/>
    <property type="match status" value="1"/>
</dbReference>
<dbReference type="InterPro" id="IPR027791">
    <property type="entry name" value="Galactosyl_T_C"/>
</dbReference>
<evidence type="ECO:0008006" key="6">
    <source>
        <dbReference type="Google" id="ProtNLM"/>
    </source>
</evidence>
<dbReference type="AlphaFoldDB" id="A0A135L4M1"/>
<accession>A0A135L4M1</accession>
<feature type="domain" description="Glycosyltransferase 2-like" evidence="2">
    <location>
        <begin position="6"/>
        <end position="142"/>
    </location>
</feature>
<feature type="domain" description="Galactosyltransferase C-terminal" evidence="3">
    <location>
        <begin position="221"/>
        <end position="272"/>
    </location>
</feature>
<dbReference type="Proteomes" id="UP000070352">
    <property type="component" value="Unassembled WGS sequence"/>
</dbReference>
<dbReference type="Pfam" id="PF00535">
    <property type="entry name" value="Glycos_transf_2"/>
    <property type="match status" value="1"/>
</dbReference>